<dbReference type="InterPro" id="IPR000738">
    <property type="entry name" value="WHEP-TRS_dom"/>
</dbReference>
<dbReference type="AlphaFoldDB" id="A0A2G9TWD7"/>
<dbReference type="GO" id="GO:0006418">
    <property type="term" value="P:tRNA aminoacylation for protein translation"/>
    <property type="evidence" value="ECO:0007669"/>
    <property type="project" value="InterPro"/>
</dbReference>
<evidence type="ECO:0000313" key="9">
    <source>
        <dbReference type="Proteomes" id="UP000230423"/>
    </source>
</evidence>
<dbReference type="PROSITE" id="PS51185">
    <property type="entry name" value="WHEP_TRS_2"/>
    <property type="match status" value="1"/>
</dbReference>
<dbReference type="SUPFAM" id="SSF47060">
    <property type="entry name" value="S15/NS1 RNA-binding domain"/>
    <property type="match status" value="1"/>
</dbReference>
<dbReference type="InterPro" id="IPR009068">
    <property type="entry name" value="uS15_NS1_RNA-bd_sf"/>
</dbReference>
<evidence type="ECO:0000256" key="4">
    <source>
        <dbReference type="ARBA" id="ARBA00022917"/>
    </source>
</evidence>
<protein>
    <submittedName>
        <fullName evidence="8">WHEP-TRS domain protein</fullName>
    </submittedName>
</protein>
<feature type="region of interest" description="Disordered" evidence="6">
    <location>
        <begin position="1"/>
        <end position="26"/>
    </location>
</feature>
<name>A0A2G9TWD7_TELCI</name>
<feature type="compositionally biased region" description="Polar residues" evidence="6">
    <location>
        <begin position="15"/>
        <end position="25"/>
    </location>
</feature>
<accession>A0A2G9TWD7</accession>
<dbReference type="Pfam" id="PF00458">
    <property type="entry name" value="WHEP-TRS"/>
    <property type="match status" value="1"/>
</dbReference>
<evidence type="ECO:0000256" key="3">
    <source>
        <dbReference type="ARBA" id="ARBA00022840"/>
    </source>
</evidence>
<dbReference type="GO" id="GO:0005524">
    <property type="term" value="F:ATP binding"/>
    <property type="evidence" value="ECO:0007669"/>
    <property type="project" value="UniProtKB-KW"/>
</dbReference>
<proteinExistence type="predicted"/>
<dbReference type="SMART" id="SM00991">
    <property type="entry name" value="WHEP-TRS"/>
    <property type="match status" value="1"/>
</dbReference>
<dbReference type="OrthoDB" id="1350766at2759"/>
<keyword evidence="2" id="KW-0547">Nucleotide-binding</keyword>
<organism evidence="8 9">
    <name type="scientific">Teladorsagia circumcincta</name>
    <name type="common">Brown stomach worm</name>
    <name type="synonym">Ostertagia circumcincta</name>
    <dbReference type="NCBI Taxonomy" id="45464"/>
    <lineage>
        <taxon>Eukaryota</taxon>
        <taxon>Metazoa</taxon>
        <taxon>Ecdysozoa</taxon>
        <taxon>Nematoda</taxon>
        <taxon>Chromadorea</taxon>
        <taxon>Rhabditida</taxon>
        <taxon>Rhabditina</taxon>
        <taxon>Rhabditomorpha</taxon>
        <taxon>Strongyloidea</taxon>
        <taxon>Trichostrongylidae</taxon>
        <taxon>Teladorsagia</taxon>
    </lineage>
</organism>
<dbReference type="Proteomes" id="UP000230423">
    <property type="component" value="Unassembled WGS sequence"/>
</dbReference>
<gene>
    <name evidence="8" type="ORF">TELCIR_16156</name>
</gene>
<evidence type="ECO:0000313" key="8">
    <source>
        <dbReference type="EMBL" id="PIO62294.1"/>
    </source>
</evidence>
<dbReference type="Gene3D" id="1.10.287.10">
    <property type="entry name" value="S15/NS1, RNA-binding"/>
    <property type="match status" value="1"/>
</dbReference>
<reference evidence="8 9" key="1">
    <citation type="submission" date="2015-09" db="EMBL/GenBank/DDBJ databases">
        <title>Draft genome of the parasitic nematode Teladorsagia circumcincta isolate WARC Sus (inbred).</title>
        <authorList>
            <person name="Mitreva M."/>
        </authorList>
    </citation>
    <scope>NUCLEOTIDE SEQUENCE [LARGE SCALE GENOMIC DNA]</scope>
    <source>
        <strain evidence="8 9">S</strain>
    </source>
</reference>
<keyword evidence="4" id="KW-0648">Protein biosynthesis</keyword>
<sequence length="78" mass="8597">MTGHPHKPGQPPASSPSNAQDTSFDASALYNEIQAQGDLVRQEKQKDAKSDASKAAIQKLLELKKLYKEKTGQEYKPK</sequence>
<evidence type="ECO:0000256" key="6">
    <source>
        <dbReference type="SAM" id="MobiDB-lite"/>
    </source>
</evidence>
<keyword evidence="5" id="KW-0030">Aminoacyl-tRNA synthetase</keyword>
<feature type="domain" description="WHEP-TRS" evidence="7">
    <location>
        <begin position="25"/>
        <end position="78"/>
    </location>
</feature>
<dbReference type="GO" id="GO:0004812">
    <property type="term" value="F:aminoacyl-tRNA ligase activity"/>
    <property type="evidence" value="ECO:0007669"/>
    <property type="project" value="UniProtKB-KW"/>
</dbReference>
<evidence type="ECO:0000256" key="1">
    <source>
        <dbReference type="ARBA" id="ARBA00022598"/>
    </source>
</evidence>
<keyword evidence="3" id="KW-0067">ATP-binding</keyword>
<keyword evidence="9" id="KW-1185">Reference proteome</keyword>
<keyword evidence="1" id="KW-0436">Ligase</keyword>
<evidence type="ECO:0000256" key="2">
    <source>
        <dbReference type="ARBA" id="ARBA00022741"/>
    </source>
</evidence>
<evidence type="ECO:0000259" key="7">
    <source>
        <dbReference type="PROSITE" id="PS51185"/>
    </source>
</evidence>
<dbReference type="EMBL" id="KZ352281">
    <property type="protein sequence ID" value="PIO62294.1"/>
    <property type="molecule type" value="Genomic_DNA"/>
</dbReference>
<evidence type="ECO:0000256" key="5">
    <source>
        <dbReference type="ARBA" id="ARBA00023146"/>
    </source>
</evidence>